<feature type="domain" description="Sialidase" evidence="1">
    <location>
        <begin position="59"/>
        <end position="258"/>
    </location>
</feature>
<gene>
    <name evidence="2" type="ORF">KTA_17720</name>
</gene>
<dbReference type="PANTHER" id="PTHR47199">
    <property type="entry name" value="PHOTOSYSTEM II STABILITY/ASSEMBLY FACTOR HCF136, CHLOROPLASTIC"/>
    <property type="match status" value="1"/>
</dbReference>
<dbReference type="InterPro" id="IPR015943">
    <property type="entry name" value="WD40/YVTN_repeat-like_dom_sf"/>
</dbReference>
<dbReference type="Pfam" id="PF13088">
    <property type="entry name" value="BNR_2"/>
    <property type="match status" value="1"/>
</dbReference>
<evidence type="ECO:0000313" key="2">
    <source>
        <dbReference type="EMBL" id="BBH93573.1"/>
    </source>
</evidence>
<dbReference type="CDD" id="cd15482">
    <property type="entry name" value="Sialidase_non-viral"/>
    <property type="match status" value="1"/>
</dbReference>
<protein>
    <recommendedName>
        <fullName evidence="1">Sialidase domain-containing protein</fullName>
    </recommendedName>
</protein>
<dbReference type="PANTHER" id="PTHR47199:SF2">
    <property type="entry name" value="PHOTOSYSTEM II STABILITY_ASSEMBLY FACTOR HCF136, CHLOROPLASTIC"/>
    <property type="match status" value="1"/>
</dbReference>
<sequence>MQEAIAEVYCDVQQQDLHRRQISLKWLALTTLVLLVLGSGCGPLGNAPPPSPTSPVSAAAQQMQALWMYDEQHGWASTQSSVLRTTDGGVHWRDVTPRPEADSASQGPVERIVTAYLDAQTAWVALIFQNARTTPIYHTSDGGQSWRRTNVPAPGIGVVQLTFVDALHGWLLVNLGIGSNAEAVAIWRTSDGGGHWQRVMQVSAAQAQTAQSLTTLPYSGSKSGLAFINTTTGWATGSEPGLNRAWLYVTHDGGQSWQFQSLPLPTGSEKAQIATLPPRFFSSRDGLLPVNLYAAGKASLYFYITHDGGQSWRYGAALPASVIAWSFVSATIGYATDRTRLYVTRDGGQHWSQQLSAGPFSDVIQLDFLTANIGWALCLAPPAQTHILKTTDGGQSWQQLS</sequence>
<organism evidence="2">
    <name type="scientific">Thermogemmatispora argillosa</name>
    <dbReference type="NCBI Taxonomy" id="2045280"/>
    <lineage>
        <taxon>Bacteria</taxon>
        <taxon>Bacillati</taxon>
        <taxon>Chloroflexota</taxon>
        <taxon>Ktedonobacteria</taxon>
        <taxon>Thermogemmatisporales</taxon>
        <taxon>Thermogemmatisporaceae</taxon>
        <taxon>Thermogemmatispora</taxon>
    </lineage>
</organism>
<evidence type="ECO:0000259" key="1">
    <source>
        <dbReference type="Pfam" id="PF13088"/>
    </source>
</evidence>
<dbReference type="AlphaFoldDB" id="A0A455SYQ8"/>
<dbReference type="InterPro" id="IPR011040">
    <property type="entry name" value="Sialidase"/>
</dbReference>
<proteinExistence type="predicted"/>
<accession>A0A455SYQ8</accession>
<reference evidence="2" key="1">
    <citation type="submission" date="2018-12" db="EMBL/GenBank/DDBJ databases">
        <title>Novel natural products biosynthetic potential of the class Ktedonobacteria.</title>
        <authorList>
            <person name="Zheng Y."/>
            <person name="Saitou A."/>
            <person name="Wang C.M."/>
            <person name="Toyoda A."/>
            <person name="Minakuchi Y."/>
            <person name="Sekiguchi Y."/>
            <person name="Ueda K."/>
            <person name="Takano H."/>
            <person name="Sakai Y."/>
            <person name="Yokota A."/>
            <person name="Yabe S."/>
        </authorList>
    </citation>
    <scope>NUCLEOTIDE SEQUENCE</scope>
    <source>
        <strain evidence="2">A3-2</strain>
    </source>
</reference>
<dbReference type="EMBL" id="AP019377">
    <property type="protein sequence ID" value="BBH93573.1"/>
    <property type="molecule type" value="Genomic_DNA"/>
</dbReference>
<dbReference type="Gene3D" id="2.130.10.10">
    <property type="entry name" value="YVTN repeat-like/Quinoprotein amine dehydrogenase"/>
    <property type="match status" value="2"/>
</dbReference>
<dbReference type="SUPFAM" id="SSF110296">
    <property type="entry name" value="Oligoxyloglucan reducing end-specific cellobiohydrolase"/>
    <property type="match status" value="1"/>
</dbReference>
<name>A0A455SYQ8_9CHLR</name>